<name>A0A843WSY0_COLES</name>
<dbReference type="EMBL" id="NMUH01004809">
    <property type="protein sequence ID" value="MQM10886.1"/>
    <property type="molecule type" value="Genomic_DNA"/>
</dbReference>
<proteinExistence type="predicted"/>
<accession>A0A843WSY0</accession>
<dbReference type="AlphaFoldDB" id="A0A843WSY0"/>
<protein>
    <submittedName>
        <fullName evidence="2">Uncharacterized protein</fullName>
    </submittedName>
</protein>
<comment type="caution">
    <text evidence="2">The sequence shown here is derived from an EMBL/GenBank/DDBJ whole genome shotgun (WGS) entry which is preliminary data.</text>
</comment>
<reference evidence="2" key="1">
    <citation type="submission" date="2017-07" db="EMBL/GenBank/DDBJ databases">
        <title>Taro Niue Genome Assembly and Annotation.</title>
        <authorList>
            <person name="Atibalentja N."/>
            <person name="Keating K."/>
            <person name="Fields C.J."/>
        </authorList>
    </citation>
    <scope>NUCLEOTIDE SEQUENCE</scope>
    <source>
        <strain evidence="2">Niue_2</strain>
        <tissue evidence="2">Leaf</tissue>
    </source>
</reference>
<dbReference type="Proteomes" id="UP000652761">
    <property type="component" value="Unassembled WGS sequence"/>
</dbReference>
<feature type="compositionally biased region" description="Gly residues" evidence="1">
    <location>
        <begin position="62"/>
        <end position="84"/>
    </location>
</feature>
<evidence type="ECO:0000313" key="3">
    <source>
        <dbReference type="Proteomes" id="UP000652761"/>
    </source>
</evidence>
<evidence type="ECO:0000313" key="2">
    <source>
        <dbReference type="EMBL" id="MQM10886.1"/>
    </source>
</evidence>
<gene>
    <name evidence="2" type="ORF">Taro_043785</name>
</gene>
<organism evidence="2 3">
    <name type="scientific">Colocasia esculenta</name>
    <name type="common">Wild taro</name>
    <name type="synonym">Arum esculentum</name>
    <dbReference type="NCBI Taxonomy" id="4460"/>
    <lineage>
        <taxon>Eukaryota</taxon>
        <taxon>Viridiplantae</taxon>
        <taxon>Streptophyta</taxon>
        <taxon>Embryophyta</taxon>
        <taxon>Tracheophyta</taxon>
        <taxon>Spermatophyta</taxon>
        <taxon>Magnoliopsida</taxon>
        <taxon>Liliopsida</taxon>
        <taxon>Araceae</taxon>
        <taxon>Aroideae</taxon>
        <taxon>Colocasieae</taxon>
        <taxon>Colocasia</taxon>
    </lineage>
</organism>
<feature type="region of interest" description="Disordered" evidence="1">
    <location>
        <begin position="60"/>
        <end position="84"/>
    </location>
</feature>
<keyword evidence="3" id="KW-1185">Reference proteome</keyword>
<sequence length="84" mass="8013">MVGGSSSSREHPGRSILEGQLASVAARAEDALAQLRERGLDKMFNFAGGGAEGCPSADDCARGGGGGATPTPGGGVGGEVAPGG</sequence>
<evidence type="ECO:0000256" key="1">
    <source>
        <dbReference type="SAM" id="MobiDB-lite"/>
    </source>
</evidence>